<dbReference type="InterPro" id="IPR023011">
    <property type="entry name" value="ATP_synth_F0_asu_AS"/>
</dbReference>
<feature type="transmembrane region" description="Helical" evidence="12">
    <location>
        <begin position="98"/>
        <end position="120"/>
    </location>
</feature>
<dbReference type="SUPFAM" id="SSF81336">
    <property type="entry name" value="F1F0 ATP synthase subunit A"/>
    <property type="match status" value="1"/>
</dbReference>
<evidence type="ECO:0000256" key="11">
    <source>
        <dbReference type="RuleBase" id="RU004450"/>
    </source>
</evidence>
<keyword evidence="10" id="KW-0066">ATP synthesis</keyword>
<evidence type="ECO:0000256" key="10">
    <source>
        <dbReference type="ARBA" id="ARBA00023310"/>
    </source>
</evidence>
<evidence type="ECO:0000256" key="7">
    <source>
        <dbReference type="ARBA" id="ARBA00022989"/>
    </source>
</evidence>
<dbReference type="InterPro" id="IPR045083">
    <property type="entry name" value="ATP_synth_F0_asu_bact/mt"/>
</dbReference>
<sequence length="224" mass="25790">MMMSLFSMFDPTAFFMLPLNWMIMSLSLIFMPIPFWKTNSRLLILIHIMIKFLNKEFKAMFTKKILIKGTTILPCSLFILIMMNNLSSNFPYTFCSSAHLSFSLSLSLPIWMSIMLFYWTTITNSMFTHLVPSGTPSILMPLMVLIEMISNLIRPMALAVRLSANLIAGHLLMALLGNTFNPSSYFWLIILMLQTLFLMFELMVALIQSYVFSVLMTLYSSEMT</sequence>
<evidence type="ECO:0000256" key="3">
    <source>
        <dbReference type="ARBA" id="ARBA00022448"/>
    </source>
</evidence>
<evidence type="ECO:0000256" key="1">
    <source>
        <dbReference type="ARBA" id="ARBA00004141"/>
    </source>
</evidence>
<comment type="similarity">
    <text evidence="2">Belongs to the ATPase A chain family.</text>
</comment>
<dbReference type="AlphaFoldDB" id="A0A344A257"/>
<evidence type="ECO:0000256" key="2">
    <source>
        <dbReference type="ARBA" id="ARBA00006810"/>
    </source>
</evidence>
<protein>
    <recommendedName>
        <fullName evidence="11">ATP synthase subunit a</fullName>
    </recommendedName>
</protein>
<evidence type="ECO:0000256" key="9">
    <source>
        <dbReference type="ARBA" id="ARBA00023136"/>
    </source>
</evidence>
<evidence type="ECO:0000256" key="5">
    <source>
        <dbReference type="ARBA" id="ARBA00022692"/>
    </source>
</evidence>
<dbReference type="Pfam" id="PF00119">
    <property type="entry name" value="ATP-synt_A"/>
    <property type="match status" value="1"/>
</dbReference>
<geneLocation type="mitochondrion" evidence="13"/>
<feature type="transmembrane region" description="Helical" evidence="12">
    <location>
        <begin position="186"/>
        <end position="219"/>
    </location>
</feature>
<dbReference type="PANTHER" id="PTHR11410:SF0">
    <property type="entry name" value="ATP SYNTHASE SUBUNIT A"/>
    <property type="match status" value="1"/>
</dbReference>
<dbReference type="GeneID" id="37507118"/>
<dbReference type="PROSITE" id="PS00449">
    <property type="entry name" value="ATPASE_A"/>
    <property type="match status" value="1"/>
</dbReference>
<dbReference type="GO" id="GO:0046933">
    <property type="term" value="F:proton-transporting ATP synthase activity, rotational mechanism"/>
    <property type="evidence" value="ECO:0007669"/>
    <property type="project" value="TreeGrafter"/>
</dbReference>
<keyword evidence="6" id="KW-0375">Hydrogen ion transport</keyword>
<evidence type="ECO:0000313" key="13">
    <source>
        <dbReference type="EMBL" id="AWU48848.1"/>
    </source>
</evidence>
<keyword evidence="4" id="KW-0138">CF(0)</keyword>
<evidence type="ECO:0000256" key="4">
    <source>
        <dbReference type="ARBA" id="ARBA00022547"/>
    </source>
</evidence>
<proteinExistence type="inferred from homology"/>
<accession>A0A344A257</accession>
<evidence type="ECO:0000256" key="12">
    <source>
        <dbReference type="SAM" id="Phobius"/>
    </source>
</evidence>
<evidence type="ECO:0000256" key="8">
    <source>
        <dbReference type="ARBA" id="ARBA00023065"/>
    </source>
</evidence>
<keyword evidence="7 12" id="KW-1133">Transmembrane helix</keyword>
<dbReference type="NCBIfam" id="TIGR01131">
    <property type="entry name" value="ATP_synt_6_or_A"/>
    <property type="match status" value="1"/>
</dbReference>
<name>A0A344A257_ARYSP</name>
<dbReference type="Gene3D" id="1.20.120.220">
    <property type="entry name" value="ATP synthase, F0 complex, subunit A"/>
    <property type="match status" value="1"/>
</dbReference>
<dbReference type="InterPro" id="IPR000568">
    <property type="entry name" value="ATP_synth_F0_asu"/>
</dbReference>
<dbReference type="RefSeq" id="YP_009501883.1">
    <property type="nucleotide sequence ID" value="NC_038133.1"/>
</dbReference>
<dbReference type="EMBL" id="MG989220">
    <property type="protein sequence ID" value="AWU48848.1"/>
    <property type="molecule type" value="Genomic_DNA"/>
</dbReference>
<reference evidence="13" key="1">
    <citation type="submission" date="2018-02" db="EMBL/GenBank/DDBJ databases">
        <title>Resolving the psyllid tree of life: Phylogenomic analysis of the superfamily Psylloidea (Hemiptera).</title>
        <authorList>
            <person name="Percy D.M."/>
            <person name="Sveinsson S."/>
            <person name="Lemmon A.R."/>
            <person name="Lemmon E.M."/>
            <person name="Ouvrard D."/>
            <person name="Burckhardt D."/>
        </authorList>
    </citation>
    <scope>NUCLEOTIDE SEQUENCE</scope>
    <source>
        <strain evidence="13">DP2.idba.237_circ</strain>
    </source>
</reference>
<feature type="transmembrane region" description="Helical" evidence="12">
    <location>
        <begin position="126"/>
        <end position="146"/>
    </location>
</feature>
<keyword evidence="5 12" id="KW-0812">Transmembrane</keyword>
<organism evidence="13">
    <name type="scientific">Arytainilla spartiophila</name>
    <name type="common">Broom psyllid</name>
    <name type="synonym">Arytaina spartiophila</name>
    <dbReference type="NCBI Taxonomy" id="178948"/>
    <lineage>
        <taxon>Eukaryota</taxon>
        <taxon>Metazoa</taxon>
        <taxon>Ecdysozoa</taxon>
        <taxon>Arthropoda</taxon>
        <taxon>Hexapoda</taxon>
        <taxon>Insecta</taxon>
        <taxon>Pterygota</taxon>
        <taxon>Neoptera</taxon>
        <taxon>Paraneoptera</taxon>
        <taxon>Hemiptera</taxon>
        <taxon>Sternorrhyncha</taxon>
        <taxon>Psylloidea</taxon>
        <taxon>Psyllidae</taxon>
        <taxon>Psyllinae</taxon>
        <taxon>Arytainilla</taxon>
    </lineage>
</organism>
<feature type="transmembrane region" description="Helical" evidence="12">
    <location>
        <begin position="12"/>
        <end position="33"/>
    </location>
</feature>
<comment type="subcellular location">
    <subcellularLocation>
        <location evidence="1">Membrane</location>
        <topology evidence="1">Multi-pass membrane protein</topology>
    </subcellularLocation>
    <subcellularLocation>
        <location evidence="11">Mitochondrion inner membrane</location>
        <topology evidence="11">Multi-pass membrane protein</topology>
    </subcellularLocation>
</comment>
<keyword evidence="13" id="KW-0496">Mitochondrion</keyword>
<dbReference type="CDD" id="cd00310">
    <property type="entry name" value="ATP-synt_Fo_a_6"/>
    <property type="match status" value="1"/>
</dbReference>
<gene>
    <name evidence="13" type="primary">atp6</name>
</gene>
<dbReference type="GO" id="GO:0005743">
    <property type="term" value="C:mitochondrial inner membrane"/>
    <property type="evidence" value="ECO:0007669"/>
    <property type="project" value="UniProtKB-SubCell"/>
</dbReference>
<dbReference type="PANTHER" id="PTHR11410">
    <property type="entry name" value="ATP SYNTHASE SUBUNIT A"/>
    <property type="match status" value="1"/>
</dbReference>
<dbReference type="GO" id="GO:0045259">
    <property type="term" value="C:proton-transporting ATP synthase complex"/>
    <property type="evidence" value="ECO:0007669"/>
    <property type="project" value="UniProtKB-KW"/>
</dbReference>
<keyword evidence="8" id="KW-0406">Ion transport</keyword>
<dbReference type="PRINTS" id="PR00123">
    <property type="entry name" value="ATPASEA"/>
</dbReference>
<keyword evidence="9 12" id="KW-0472">Membrane</keyword>
<feature type="transmembrane region" description="Helical" evidence="12">
    <location>
        <begin position="65"/>
        <end position="86"/>
    </location>
</feature>
<evidence type="ECO:0000256" key="6">
    <source>
        <dbReference type="ARBA" id="ARBA00022781"/>
    </source>
</evidence>
<dbReference type="InterPro" id="IPR035908">
    <property type="entry name" value="F0_ATP_A_sf"/>
</dbReference>
<feature type="transmembrane region" description="Helical" evidence="12">
    <location>
        <begin position="158"/>
        <end position="180"/>
    </location>
</feature>
<keyword evidence="3" id="KW-0813">Transport</keyword>